<dbReference type="PANTHER" id="PTHR48013">
    <property type="entry name" value="DUAL SPECIFICITY MITOGEN-ACTIVATED PROTEIN KINASE KINASE 5-RELATED"/>
    <property type="match status" value="1"/>
</dbReference>
<dbReference type="OrthoDB" id="8693905at2759"/>
<evidence type="ECO:0000256" key="7">
    <source>
        <dbReference type="ARBA" id="ARBA00049014"/>
    </source>
</evidence>
<dbReference type="GO" id="GO:0004708">
    <property type="term" value="F:MAP kinase kinase activity"/>
    <property type="evidence" value="ECO:0007669"/>
    <property type="project" value="UniProtKB-EC"/>
</dbReference>
<dbReference type="PROSITE" id="PS50011">
    <property type="entry name" value="PROTEIN_KINASE_DOM"/>
    <property type="match status" value="1"/>
</dbReference>
<keyword evidence="1" id="KW-0808">Transferase</keyword>
<dbReference type="Pfam" id="PF00069">
    <property type="entry name" value="Pkinase"/>
    <property type="match status" value="1"/>
</dbReference>
<dbReference type="EC" id="2.7.12.2" evidence="6"/>
<keyword evidence="3" id="KW-0418">Kinase</keyword>
<evidence type="ECO:0000256" key="2">
    <source>
        <dbReference type="ARBA" id="ARBA00022741"/>
    </source>
</evidence>
<sequence>MAAVVRRQSNLRLQLPSTSAVAADNNKKKKKKTNSWGICSSEEELERVCVLGHSSSGTVYKVRVKKISQVYALKIVHGNNDPEVCRHLFREMDILRRTTDSPYIVKCYGIEEKPWGDIGIVMEYMDLGTLDTLCKELGGTLSEEKVANVARQAVNGLSYLHSHNIVHRDIKPANLLVNKNMDVKIGDFGVSRIMCPSLDACNSFVGTCAYMSPDRLDPGAYGGTYNGYAADIWSLGLTLLELYLGHFPLLQTGQRPDWTSLMGAICLADNPSTLLPDSWSTVSDEFRSFIQCCLNKDSSKRWTALQLLSHPFLSN</sequence>
<evidence type="ECO:0000256" key="8">
    <source>
        <dbReference type="ARBA" id="ARBA00049299"/>
    </source>
</evidence>
<evidence type="ECO:0000256" key="3">
    <source>
        <dbReference type="ARBA" id="ARBA00022777"/>
    </source>
</evidence>
<dbReference type="GO" id="GO:0005524">
    <property type="term" value="F:ATP binding"/>
    <property type="evidence" value="ECO:0007669"/>
    <property type="project" value="UniProtKB-KW"/>
</dbReference>
<evidence type="ECO:0000256" key="1">
    <source>
        <dbReference type="ARBA" id="ARBA00022679"/>
    </source>
</evidence>
<comment type="caution">
    <text evidence="11">The sequence shown here is derived from an EMBL/GenBank/DDBJ whole genome shotgun (WGS) entry which is preliminary data.</text>
</comment>
<dbReference type="InterPro" id="IPR008271">
    <property type="entry name" value="Ser/Thr_kinase_AS"/>
</dbReference>
<organism evidence="11 12">
    <name type="scientific">Turnera subulata</name>
    <dbReference type="NCBI Taxonomy" id="218843"/>
    <lineage>
        <taxon>Eukaryota</taxon>
        <taxon>Viridiplantae</taxon>
        <taxon>Streptophyta</taxon>
        <taxon>Embryophyta</taxon>
        <taxon>Tracheophyta</taxon>
        <taxon>Spermatophyta</taxon>
        <taxon>Magnoliopsida</taxon>
        <taxon>eudicotyledons</taxon>
        <taxon>Gunneridae</taxon>
        <taxon>Pentapetalae</taxon>
        <taxon>rosids</taxon>
        <taxon>fabids</taxon>
        <taxon>Malpighiales</taxon>
        <taxon>Passifloraceae</taxon>
        <taxon>Turnera</taxon>
    </lineage>
</organism>
<dbReference type="PIRSF" id="PIRSF000654">
    <property type="entry name" value="Integrin-linked_kinase"/>
    <property type="match status" value="1"/>
</dbReference>
<comment type="catalytic activity">
    <reaction evidence="8">
        <text>L-threonyl-[protein] + ATP = O-phospho-L-threonyl-[protein] + ADP + H(+)</text>
        <dbReference type="Rhea" id="RHEA:46608"/>
        <dbReference type="Rhea" id="RHEA-COMP:11060"/>
        <dbReference type="Rhea" id="RHEA-COMP:11605"/>
        <dbReference type="ChEBI" id="CHEBI:15378"/>
        <dbReference type="ChEBI" id="CHEBI:30013"/>
        <dbReference type="ChEBI" id="CHEBI:30616"/>
        <dbReference type="ChEBI" id="CHEBI:61977"/>
        <dbReference type="ChEBI" id="CHEBI:456216"/>
        <dbReference type="EC" id="2.7.12.2"/>
    </reaction>
</comment>
<gene>
    <name evidence="11" type="ORF">Tsubulata_048927</name>
</gene>
<dbReference type="InterPro" id="IPR011009">
    <property type="entry name" value="Kinase-like_dom_sf"/>
</dbReference>
<name>A0A9Q0JCC2_9ROSI</name>
<evidence type="ECO:0000259" key="10">
    <source>
        <dbReference type="PROSITE" id="PS50011"/>
    </source>
</evidence>
<dbReference type="SUPFAM" id="SSF56112">
    <property type="entry name" value="Protein kinase-like (PK-like)"/>
    <property type="match status" value="1"/>
</dbReference>
<dbReference type="PROSITE" id="PS00108">
    <property type="entry name" value="PROTEIN_KINASE_ST"/>
    <property type="match status" value="1"/>
</dbReference>
<protein>
    <recommendedName>
        <fullName evidence="6">mitogen-activated protein kinase kinase</fullName>
        <ecNumber evidence="6">2.7.12.2</ecNumber>
    </recommendedName>
</protein>
<evidence type="ECO:0000313" key="11">
    <source>
        <dbReference type="EMBL" id="KAJ4836354.1"/>
    </source>
</evidence>
<feature type="domain" description="Protein kinase" evidence="10">
    <location>
        <begin position="45"/>
        <end position="313"/>
    </location>
</feature>
<dbReference type="SMART" id="SM00220">
    <property type="entry name" value="S_TKc"/>
    <property type="match status" value="1"/>
</dbReference>
<evidence type="ECO:0000256" key="4">
    <source>
        <dbReference type="ARBA" id="ARBA00022840"/>
    </source>
</evidence>
<evidence type="ECO:0000313" key="12">
    <source>
        <dbReference type="Proteomes" id="UP001141552"/>
    </source>
</evidence>
<reference evidence="11" key="1">
    <citation type="submission" date="2022-02" db="EMBL/GenBank/DDBJ databases">
        <authorList>
            <person name="Henning P.M."/>
            <person name="McCubbin A.G."/>
            <person name="Shore J.S."/>
        </authorList>
    </citation>
    <scope>NUCLEOTIDE SEQUENCE</scope>
    <source>
        <strain evidence="11">F60SS</strain>
        <tissue evidence="11">Leaves</tissue>
    </source>
</reference>
<dbReference type="EMBL" id="JAKUCV010004148">
    <property type="protein sequence ID" value="KAJ4836354.1"/>
    <property type="molecule type" value="Genomic_DNA"/>
</dbReference>
<dbReference type="GO" id="GO:0051707">
    <property type="term" value="P:response to other organism"/>
    <property type="evidence" value="ECO:0007669"/>
    <property type="project" value="UniProtKB-ARBA"/>
</dbReference>
<keyword evidence="4" id="KW-0067">ATP-binding</keyword>
<accession>A0A9Q0JCC2</accession>
<comment type="similarity">
    <text evidence="5">Belongs to the protein kinase superfamily. STE Ser/Thr protein kinase family. MAP kinase kinase subfamily.</text>
</comment>
<dbReference type="Gene3D" id="3.30.200.20">
    <property type="entry name" value="Phosphorylase Kinase, domain 1"/>
    <property type="match status" value="1"/>
</dbReference>
<dbReference type="PANTHER" id="PTHR48013:SF9">
    <property type="entry name" value="DUAL SPECIFICITY MITOGEN-ACTIVATED PROTEIN KINASE KINASE 5"/>
    <property type="match status" value="1"/>
</dbReference>
<dbReference type="Gene3D" id="1.10.510.10">
    <property type="entry name" value="Transferase(Phosphotransferase) domain 1"/>
    <property type="match status" value="1"/>
</dbReference>
<keyword evidence="12" id="KW-1185">Reference proteome</keyword>
<dbReference type="AlphaFoldDB" id="A0A9Q0JCC2"/>
<evidence type="ECO:0000256" key="6">
    <source>
        <dbReference type="ARBA" id="ARBA00038999"/>
    </source>
</evidence>
<dbReference type="CDD" id="cd06623">
    <property type="entry name" value="PKc_MAPKK_plant_like"/>
    <property type="match status" value="1"/>
</dbReference>
<comment type="catalytic activity">
    <reaction evidence="9">
        <text>L-tyrosyl-[protein] + ATP = O-phospho-L-tyrosyl-[protein] + ADP + H(+)</text>
        <dbReference type="Rhea" id="RHEA:10596"/>
        <dbReference type="Rhea" id="RHEA-COMP:10136"/>
        <dbReference type="Rhea" id="RHEA-COMP:20101"/>
        <dbReference type="ChEBI" id="CHEBI:15378"/>
        <dbReference type="ChEBI" id="CHEBI:30616"/>
        <dbReference type="ChEBI" id="CHEBI:46858"/>
        <dbReference type="ChEBI" id="CHEBI:61978"/>
        <dbReference type="ChEBI" id="CHEBI:456216"/>
        <dbReference type="EC" id="2.7.12.2"/>
    </reaction>
</comment>
<reference evidence="11" key="2">
    <citation type="journal article" date="2023" name="Plants (Basel)">
        <title>Annotation of the Turnera subulata (Passifloraceae) Draft Genome Reveals the S-Locus Evolved after the Divergence of Turneroideae from Passifloroideae in a Stepwise Manner.</title>
        <authorList>
            <person name="Henning P.M."/>
            <person name="Roalson E.H."/>
            <person name="Mir W."/>
            <person name="McCubbin A.G."/>
            <person name="Shore J.S."/>
        </authorList>
    </citation>
    <scope>NUCLEOTIDE SEQUENCE</scope>
    <source>
        <strain evidence="11">F60SS</strain>
    </source>
</reference>
<comment type="catalytic activity">
    <reaction evidence="7">
        <text>L-seryl-[protein] + ATP = O-phospho-L-seryl-[protein] + ADP + H(+)</text>
        <dbReference type="Rhea" id="RHEA:17989"/>
        <dbReference type="Rhea" id="RHEA-COMP:9863"/>
        <dbReference type="Rhea" id="RHEA-COMP:11604"/>
        <dbReference type="ChEBI" id="CHEBI:15378"/>
        <dbReference type="ChEBI" id="CHEBI:29999"/>
        <dbReference type="ChEBI" id="CHEBI:30616"/>
        <dbReference type="ChEBI" id="CHEBI:83421"/>
        <dbReference type="ChEBI" id="CHEBI:456216"/>
        <dbReference type="EC" id="2.7.12.2"/>
    </reaction>
</comment>
<evidence type="ECO:0000256" key="5">
    <source>
        <dbReference type="ARBA" id="ARBA00038035"/>
    </source>
</evidence>
<dbReference type="Proteomes" id="UP001141552">
    <property type="component" value="Unassembled WGS sequence"/>
</dbReference>
<keyword evidence="2" id="KW-0547">Nucleotide-binding</keyword>
<evidence type="ECO:0000256" key="9">
    <source>
        <dbReference type="ARBA" id="ARBA00051693"/>
    </source>
</evidence>
<dbReference type="InterPro" id="IPR000719">
    <property type="entry name" value="Prot_kinase_dom"/>
</dbReference>
<proteinExistence type="inferred from homology"/>